<organism evidence="1 2">
    <name type="scientific">Aspergillus tanneri</name>
    <dbReference type="NCBI Taxonomy" id="1220188"/>
    <lineage>
        <taxon>Eukaryota</taxon>
        <taxon>Fungi</taxon>
        <taxon>Dikarya</taxon>
        <taxon>Ascomycota</taxon>
        <taxon>Pezizomycotina</taxon>
        <taxon>Eurotiomycetes</taxon>
        <taxon>Eurotiomycetidae</taxon>
        <taxon>Eurotiales</taxon>
        <taxon>Aspergillaceae</taxon>
        <taxon>Aspergillus</taxon>
        <taxon>Aspergillus subgen. Circumdati</taxon>
    </lineage>
</organism>
<dbReference type="EMBL" id="QUQM01000008">
    <property type="protein sequence ID" value="KAA8642397.1"/>
    <property type="molecule type" value="Genomic_DNA"/>
</dbReference>
<dbReference type="AlphaFoldDB" id="A0A5M9MHJ0"/>
<reference evidence="1 2" key="1">
    <citation type="submission" date="2019-08" db="EMBL/GenBank/DDBJ databases">
        <title>The genome sequence of a newly discovered highly antifungal drug resistant Aspergillus species, Aspergillus tanneri NIH 1004.</title>
        <authorList>
            <person name="Mounaud S."/>
            <person name="Singh I."/>
            <person name="Joardar V."/>
            <person name="Pakala S."/>
            <person name="Pakala S."/>
            <person name="Venepally P."/>
            <person name="Chung J.K."/>
            <person name="Losada L."/>
            <person name="Nierman W.C."/>
        </authorList>
    </citation>
    <scope>NUCLEOTIDE SEQUENCE [LARGE SCALE GENOMIC DNA]</scope>
    <source>
        <strain evidence="1 2">NIH1004</strain>
    </source>
</reference>
<dbReference type="VEuPathDB" id="FungiDB:EYZ11_006810"/>
<name>A0A5M9MHJ0_9EURO</name>
<accession>A0A5M9MHJ0</accession>
<evidence type="ECO:0000313" key="1">
    <source>
        <dbReference type="EMBL" id="KAA8642397.1"/>
    </source>
</evidence>
<protein>
    <submittedName>
        <fullName evidence="1">Uncharacterized protein</fullName>
    </submittedName>
</protein>
<dbReference type="RefSeq" id="XP_033421759.1">
    <property type="nucleotide sequence ID" value="XM_033575904.1"/>
</dbReference>
<sequence length="185" mass="20227">MFVRAGSAELTPLINDPMPSALIAHPHSVCSSFSYAWGRAKNVLDAPKFISACTRIGFAAQAPIEILDDGKEDDNDHGDTAHAEFPKALEIYNTWITVLEAAGLTPDLDDMGNDMRVITLTRIFCPVTDHFNTGTRHIRDEAWAESMESGNGDISYFDFVVSTTPGVVQRESPKSKLYASGRCST</sequence>
<gene>
    <name evidence="1" type="ORF">ATNIH1004_011341</name>
</gene>
<dbReference type="Proteomes" id="UP000324241">
    <property type="component" value="Unassembled WGS sequence"/>
</dbReference>
<dbReference type="GeneID" id="54334042"/>
<comment type="caution">
    <text evidence="1">The sequence shown here is derived from an EMBL/GenBank/DDBJ whole genome shotgun (WGS) entry which is preliminary data.</text>
</comment>
<proteinExistence type="predicted"/>
<evidence type="ECO:0000313" key="2">
    <source>
        <dbReference type="Proteomes" id="UP000324241"/>
    </source>
</evidence>